<feature type="region of interest" description="Disordered" evidence="1">
    <location>
        <begin position="15"/>
        <end position="42"/>
    </location>
</feature>
<name>E9I4R1_DAPPU</name>
<reference evidence="2 3" key="1">
    <citation type="journal article" date="2011" name="Science">
        <title>The ecoresponsive genome of Daphnia pulex.</title>
        <authorList>
            <person name="Colbourne J.K."/>
            <person name="Pfrender M.E."/>
            <person name="Gilbert D."/>
            <person name="Thomas W.K."/>
            <person name="Tucker A."/>
            <person name="Oakley T.H."/>
            <person name="Tokishita S."/>
            <person name="Aerts A."/>
            <person name="Arnold G.J."/>
            <person name="Basu M.K."/>
            <person name="Bauer D.J."/>
            <person name="Caceres C.E."/>
            <person name="Carmel L."/>
            <person name="Casola C."/>
            <person name="Choi J.H."/>
            <person name="Detter J.C."/>
            <person name="Dong Q."/>
            <person name="Dusheyko S."/>
            <person name="Eads B.D."/>
            <person name="Frohlich T."/>
            <person name="Geiler-Samerotte K.A."/>
            <person name="Gerlach D."/>
            <person name="Hatcher P."/>
            <person name="Jogdeo S."/>
            <person name="Krijgsveld J."/>
            <person name="Kriventseva E.V."/>
            <person name="Kultz D."/>
            <person name="Laforsch C."/>
            <person name="Lindquist E."/>
            <person name="Lopez J."/>
            <person name="Manak J.R."/>
            <person name="Muller J."/>
            <person name="Pangilinan J."/>
            <person name="Patwardhan R.P."/>
            <person name="Pitluck S."/>
            <person name="Pritham E.J."/>
            <person name="Rechtsteiner A."/>
            <person name="Rho M."/>
            <person name="Rogozin I.B."/>
            <person name="Sakarya O."/>
            <person name="Salamov A."/>
            <person name="Schaack S."/>
            <person name="Shapiro H."/>
            <person name="Shiga Y."/>
            <person name="Skalitzky C."/>
            <person name="Smith Z."/>
            <person name="Souvorov A."/>
            <person name="Sung W."/>
            <person name="Tang Z."/>
            <person name="Tsuchiya D."/>
            <person name="Tu H."/>
            <person name="Vos H."/>
            <person name="Wang M."/>
            <person name="Wolf Y.I."/>
            <person name="Yamagata H."/>
            <person name="Yamada T."/>
            <person name="Ye Y."/>
            <person name="Shaw J.R."/>
            <person name="Andrews J."/>
            <person name="Crease T.J."/>
            <person name="Tang H."/>
            <person name="Lucas S.M."/>
            <person name="Robertson H.M."/>
            <person name="Bork P."/>
            <person name="Koonin E.V."/>
            <person name="Zdobnov E.M."/>
            <person name="Grigoriev I.V."/>
            <person name="Lynch M."/>
            <person name="Boore J.L."/>
        </authorList>
    </citation>
    <scope>NUCLEOTIDE SEQUENCE [LARGE SCALE GENOMIC DNA]</scope>
</reference>
<dbReference type="EMBL" id="GL735153">
    <property type="protein sequence ID" value="EFX61018.1"/>
    <property type="molecule type" value="Genomic_DNA"/>
</dbReference>
<evidence type="ECO:0000313" key="3">
    <source>
        <dbReference type="Proteomes" id="UP000000305"/>
    </source>
</evidence>
<dbReference type="Proteomes" id="UP000000305">
    <property type="component" value="Unassembled WGS sequence"/>
</dbReference>
<dbReference type="KEGG" id="dpx:DAPPUDRAFT_340788"/>
<evidence type="ECO:0000313" key="2">
    <source>
        <dbReference type="EMBL" id="EFX61018.1"/>
    </source>
</evidence>
<dbReference type="HOGENOM" id="CLU_2401885_0_0_1"/>
<keyword evidence="3" id="KW-1185">Reference proteome</keyword>
<evidence type="ECO:0000256" key="1">
    <source>
        <dbReference type="SAM" id="MobiDB-lite"/>
    </source>
</evidence>
<proteinExistence type="predicted"/>
<accession>E9I4R1</accession>
<dbReference type="InParanoid" id="E9I4R1"/>
<protein>
    <submittedName>
        <fullName evidence="2">Uncharacterized protein</fullName>
    </submittedName>
</protein>
<sequence>MDVFQMIVYVKKGEESEPEVELEEPSTTGSRGVIKKESSGNPHQIKILHQSTPFSSSAWKAGISQPLHASQPLHEQSVCGLSISQTNALKYQI</sequence>
<organism evidence="2 3">
    <name type="scientific">Daphnia pulex</name>
    <name type="common">Water flea</name>
    <dbReference type="NCBI Taxonomy" id="6669"/>
    <lineage>
        <taxon>Eukaryota</taxon>
        <taxon>Metazoa</taxon>
        <taxon>Ecdysozoa</taxon>
        <taxon>Arthropoda</taxon>
        <taxon>Crustacea</taxon>
        <taxon>Branchiopoda</taxon>
        <taxon>Diplostraca</taxon>
        <taxon>Cladocera</taxon>
        <taxon>Anomopoda</taxon>
        <taxon>Daphniidae</taxon>
        <taxon>Daphnia</taxon>
    </lineage>
</organism>
<dbReference type="AlphaFoldDB" id="E9I4R1"/>
<gene>
    <name evidence="2" type="ORF">DAPPUDRAFT_340788</name>
</gene>